<keyword evidence="2" id="KW-0732">Signal</keyword>
<organism evidence="3 4">
    <name type="scientific">Lacisediminihabitans profunda</name>
    <dbReference type="NCBI Taxonomy" id="2594790"/>
    <lineage>
        <taxon>Bacteria</taxon>
        <taxon>Bacillati</taxon>
        <taxon>Actinomycetota</taxon>
        <taxon>Actinomycetes</taxon>
        <taxon>Micrococcales</taxon>
        <taxon>Microbacteriaceae</taxon>
        <taxon>Lacisediminihabitans</taxon>
    </lineage>
</organism>
<dbReference type="Proteomes" id="UP000321379">
    <property type="component" value="Unassembled WGS sequence"/>
</dbReference>
<feature type="signal peptide" evidence="2">
    <location>
        <begin position="1"/>
        <end position="16"/>
    </location>
</feature>
<name>A0A5C8USD2_9MICO</name>
<gene>
    <name evidence="3" type="ORF">FVP33_10500</name>
</gene>
<protein>
    <submittedName>
        <fullName evidence="3">Uncharacterized protein</fullName>
    </submittedName>
</protein>
<evidence type="ECO:0000256" key="1">
    <source>
        <dbReference type="SAM" id="MobiDB-lite"/>
    </source>
</evidence>
<keyword evidence="4" id="KW-1185">Reference proteome</keyword>
<reference evidence="3 4" key="1">
    <citation type="submission" date="2019-08" db="EMBL/GenBank/DDBJ databases">
        <title>Bacterial whole genome sequence for Glaciihabitans sp. CHu50b-6-2.</title>
        <authorList>
            <person name="Jin L."/>
        </authorList>
    </citation>
    <scope>NUCLEOTIDE SEQUENCE [LARGE SCALE GENOMIC DNA]</scope>
    <source>
        <strain evidence="3 4">CHu50b-6-2</strain>
    </source>
</reference>
<feature type="region of interest" description="Disordered" evidence="1">
    <location>
        <begin position="13"/>
        <end position="38"/>
    </location>
</feature>
<feature type="compositionally biased region" description="Low complexity" evidence="1">
    <location>
        <begin position="13"/>
        <end position="34"/>
    </location>
</feature>
<accession>A0A5C8USD2</accession>
<evidence type="ECO:0000313" key="4">
    <source>
        <dbReference type="Proteomes" id="UP000321379"/>
    </source>
</evidence>
<dbReference type="RefSeq" id="WP_147783599.1">
    <property type="nucleotide sequence ID" value="NZ_VRMG01000007.1"/>
</dbReference>
<comment type="caution">
    <text evidence="3">The sequence shown here is derived from an EMBL/GenBank/DDBJ whole genome shotgun (WGS) entry which is preliminary data.</text>
</comment>
<sequence>MLAAGLAALSGCATTAAGPSPAPTVTATVTASPVPRSPNDSLTSLDAWLACSAAERANYGLQNPGTVFAPYDASNVKAESDGSFTVQVSFQPPGGTAQNPVYGAIASCVVKGTVSEPDIVSIGETDLG</sequence>
<evidence type="ECO:0000313" key="3">
    <source>
        <dbReference type="EMBL" id="TXN30415.1"/>
    </source>
</evidence>
<dbReference type="EMBL" id="VRMG01000007">
    <property type="protein sequence ID" value="TXN30415.1"/>
    <property type="molecule type" value="Genomic_DNA"/>
</dbReference>
<feature type="chain" id="PRO_5038416291" evidence="2">
    <location>
        <begin position="17"/>
        <end position="128"/>
    </location>
</feature>
<dbReference type="AlphaFoldDB" id="A0A5C8USD2"/>
<evidence type="ECO:0000256" key="2">
    <source>
        <dbReference type="SAM" id="SignalP"/>
    </source>
</evidence>
<proteinExistence type="predicted"/>